<protein>
    <submittedName>
        <fullName evidence="4">Transcriptional regulatory protein</fullName>
    </submittedName>
</protein>
<accession>B0CN13</accession>
<sequence length="169" mass="19027">MLNAIESKVELIRWPVDAARRAACRDQGVMRLLVLEAGVEAPVCTDVREDWVRTPVSRSDLRARIDALRVKGSADFLPTVDPNGVLRYRRMSVVLSPTETDLVNRLAESFSHVVPREVLLEALSRTSQPSRNALDLHIMRIRRRVKPLDLALRTVWGRGYVMESADAAS</sequence>
<dbReference type="GO" id="GO:0006355">
    <property type="term" value="P:regulation of DNA-templated transcription"/>
    <property type="evidence" value="ECO:0007669"/>
    <property type="project" value="InterPro"/>
</dbReference>
<dbReference type="InterPro" id="IPR001867">
    <property type="entry name" value="OmpR/PhoB-type_DNA-bd"/>
</dbReference>
<reference evidence="4" key="1">
    <citation type="journal article" date="2008" name="J. Bacteriol.">
        <title>Characterization of the saframycin A gene cluster from Streptomyces lavendulae NRRL 11002 revealing a nonribosomal peptide synthetase system for assembling the unusual tetrapeptidyl skeleton in an iterative manner.</title>
        <authorList>
            <person name="Li L."/>
            <person name="Deng W."/>
            <person name="Song J."/>
            <person name="Ding W."/>
            <person name="Zhao Q.F."/>
            <person name="Peng C."/>
            <person name="Song W.W."/>
            <person name="Tang G.L."/>
            <person name="Liu W."/>
        </authorList>
    </citation>
    <scope>NUCLEOTIDE SEQUENCE</scope>
    <source>
        <strain evidence="4">NRRL 11002</strain>
    </source>
</reference>
<name>B0CN13_STRLA</name>
<evidence type="ECO:0000313" key="4">
    <source>
        <dbReference type="EMBL" id="ABI22119.1"/>
    </source>
</evidence>
<dbReference type="GO" id="GO:0003677">
    <property type="term" value="F:DNA binding"/>
    <property type="evidence" value="ECO:0007669"/>
    <property type="project" value="UniProtKB-UniRule"/>
</dbReference>
<dbReference type="PROSITE" id="PS51755">
    <property type="entry name" value="OMPR_PHOB"/>
    <property type="match status" value="1"/>
</dbReference>
<organism evidence="4">
    <name type="scientific">Streptomyces lavendulae</name>
    <dbReference type="NCBI Taxonomy" id="1914"/>
    <lineage>
        <taxon>Bacteria</taxon>
        <taxon>Bacillati</taxon>
        <taxon>Actinomycetota</taxon>
        <taxon>Actinomycetes</taxon>
        <taxon>Kitasatosporales</taxon>
        <taxon>Streptomycetaceae</taxon>
        <taxon>Streptomyces</taxon>
    </lineage>
</organism>
<dbReference type="Pfam" id="PF00486">
    <property type="entry name" value="Trans_reg_C"/>
    <property type="match status" value="1"/>
</dbReference>
<dbReference type="GO" id="GO:0000160">
    <property type="term" value="P:phosphorelay signal transduction system"/>
    <property type="evidence" value="ECO:0007669"/>
    <property type="project" value="InterPro"/>
</dbReference>
<evidence type="ECO:0000259" key="3">
    <source>
        <dbReference type="PROSITE" id="PS51755"/>
    </source>
</evidence>
<dbReference type="SUPFAM" id="SSF46894">
    <property type="entry name" value="C-terminal effector domain of the bipartite response regulators"/>
    <property type="match status" value="1"/>
</dbReference>
<dbReference type="InterPro" id="IPR036388">
    <property type="entry name" value="WH-like_DNA-bd_sf"/>
</dbReference>
<evidence type="ECO:0000256" key="2">
    <source>
        <dbReference type="PROSITE-ProRule" id="PRU01091"/>
    </source>
</evidence>
<dbReference type="SMART" id="SM00862">
    <property type="entry name" value="Trans_reg_C"/>
    <property type="match status" value="1"/>
</dbReference>
<dbReference type="EMBL" id="DQ838002">
    <property type="protein sequence ID" value="ABI22119.1"/>
    <property type="molecule type" value="Genomic_DNA"/>
</dbReference>
<keyword evidence="1 2" id="KW-0238">DNA-binding</keyword>
<dbReference type="Gene3D" id="1.10.10.10">
    <property type="entry name" value="Winged helix-like DNA-binding domain superfamily/Winged helix DNA-binding domain"/>
    <property type="match status" value="1"/>
</dbReference>
<dbReference type="InterPro" id="IPR016032">
    <property type="entry name" value="Sig_transdc_resp-reg_C-effctor"/>
</dbReference>
<dbReference type="AlphaFoldDB" id="B0CN13"/>
<gene>
    <name evidence="4" type="primary">sfmR2</name>
</gene>
<proteinExistence type="predicted"/>
<evidence type="ECO:0000256" key="1">
    <source>
        <dbReference type="ARBA" id="ARBA00023125"/>
    </source>
</evidence>
<feature type="DNA-binding region" description="OmpR/PhoB-type" evidence="2">
    <location>
        <begin position="65"/>
        <end position="164"/>
    </location>
</feature>
<feature type="domain" description="OmpR/PhoB-type" evidence="3">
    <location>
        <begin position="65"/>
        <end position="164"/>
    </location>
</feature>